<keyword evidence="9" id="KW-0067">ATP-binding</keyword>
<dbReference type="Pfam" id="PF00072">
    <property type="entry name" value="Response_reg"/>
    <property type="match status" value="1"/>
</dbReference>
<dbReference type="Gene3D" id="3.30.565.10">
    <property type="entry name" value="Histidine kinase-like ATPase, C-terminal domain"/>
    <property type="match status" value="1"/>
</dbReference>
<dbReference type="Pfam" id="PF05228">
    <property type="entry name" value="CHASE4"/>
    <property type="match status" value="1"/>
</dbReference>
<dbReference type="SMART" id="SM00388">
    <property type="entry name" value="HisKA"/>
    <property type="match status" value="1"/>
</dbReference>
<dbReference type="EC" id="2.7.13.3" evidence="2"/>
<gene>
    <name evidence="9" type="ORF">ACFQ27_19615</name>
</gene>
<dbReference type="InterPro" id="IPR036097">
    <property type="entry name" value="HisK_dim/P_sf"/>
</dbReference>
<dbReference type="SUPFAM" id="SSF55874">
    <property type="entry name" value="ATPase domain of HSP90 chaperone/DNA topoisomerase II/histidine kinase"/>
    <property type="match status" value="1"/>
</dbReference>
<keyword evidence="6" id="KW-0812">Transmembrane</keyword>
<dbReference type="InterPro" id="IPR007892">
    <property type="entry name" value="CHASE4"/>
</dbReference>
<dbReference type="PANTHER" id="PTHR45339:SF1">
    <property type="entry name" value="HYBRID SIGNAL TRANSDUCTION HISTIDINE KINASE J"/>
    <property type="match status" value="1"/>
</dbReference>
<organism evidence="9 10">
    <name type="scientific">Phenylobacterium conjunctum</name>
    <dbReference type="NCBI Taxonomy" id="1298959"/>
    <lineage>
        <taxon>Bacteria</taxon>
        <taxon>Pseudomonadati</taxon>
        <taxon>Pseudomonadota</taxon>
        <taxon>Alphaproteobacteria</taxon>
        <taxon>Caulobacterales</taxon>
        <taxon>Caulobacteraceae</taxon>
        <taxon>Phenylobacterium</taxon>
    </lineage>
</organism>
<keyword evidence="4" id="KW-0902">Two-component regulatory system</keyword>
<comment type="caution">
    <text evidence="9">The sequence shown here is derived from an EMBL/GenBank/DDBJ whole genome shotgun (WGS) entry which is preliminary data.</text>
</comment>
<evidence type="ECO:0000256" key="6">
    <source>
        <dbReference type="SAM" id="Phobius"/>
    </source>
</evidence>
<accession>A0ABW3T971</accession>
<dbReference type="Proteomes" id="UP001597216">
    <property type="component" value="Unassembled WGS sequence"/>
</dbReference>
<protein>
    <recommendedName>
        <fullName evidence="2">histidine kinase</fullName>
        <ecNumber evidence="2">2.7.13.3</ecNumber>
    </recommendedName>
</protein>
<evidence type="ECO:0000256" key="1">
    <source>
        <dbReference type="ARBA" id="ARBA00000085"/>
    </source>
</evidence>
<evidence type="ECO:0000256" key="3">
    <source>
        <dbReference type="ARBA" id="ARBA00022553"/>
    </source>
</evidence>
<evidence type="ECO:0000256" key="5">
    <source>
        <dbReference type="PROSITE-ProRule" id="PRU00169"/>
    </source>
</evidence>
<dbReference type="SUPFAM" id="SSF47384">
    <property type="entry name" value="Homodimeric domain of signal transducing histidine kinase"/>
    <property type="match status" value="1"/>
</dbReference>
<dbReference type="InterPro" id="IPR036890">
    <property type="entry name" value="HATPase_C_sf"/>
</dbReference>
<dbReference type="PANTHER" id="PTHR45339">
    <property type="entry name" value="HYBRID SIGNAL TRANSDUCTION HISTIDINE KINASE J"/>
    <property type="match status" value="1"/>
</dbReference>
<keyword evidence="3 5" id="KW-0597">Phosphoprotein</keyword>
<evidence type="ECO:0000313" key="9">
    <source>
        <dbReference type="EMBL" id="MFD1192806.1"/>
    </source>
</evidence>
<dbReference type="PRINTS" id="PR00344">
    <property type="entry name" value="BCTRLSENSOR"/>
</dbReference>
<dbReference type="RefSeq" id="WP_374348265.1">
    <property type="nucleotide sequence ID" value="NZ_JBHTLQ010000080.1"/>
</dbReference>
<name>A0ABW3T971_9CAUL</name>
<dbReference type="Gene3D" id="1.10.287.130">
    <property type="match status" value="1"/>
</dbReference>
<keyword evidence="9" id="KW-0547">Nucleotide-binding</keyword>
<keyword evidence="6" id="KW-0472">Membrane</keyword>
<keyword evidence="10" id="KW-1185">Reference proteome</keyword>
<dbReference type="SMART" id="SM00387">
    <property type="entry name" value="HATPase_c"/>
    <property type="match status" value="1"/>
</dbReference>
<dbReference type="InterPro" id="IPR001789">
    <property type="entry name" value="Sig_transdc_resp-reg_receiver"/>
</dbReference>
<dbReference type="InterPro" id="IPR005467">
    <property type="entry name" value="His_kinase_dom"/>
</dbReference>
<dbReference type="CDD" id="cd00082">
    <property type="entry name" value="HisKA"/>
    <property type="match status" value="1"/>
</dbReference>
<proteinExistence type="predicted"/>
<keyword evidence="6" id="KW-1133">Transmembrane helix</keyword>
<dbReference type="InterPro" id="IPR011006">
    <property type="entry name" value="CheY-like_superfamily"/>
</dbReference>
<dbReference type="CDD" id="cd17546">
    <property type="entry name" value="REC_hyHK_CKI1_RcsC-like"/>
    <property type="match status" value="1"/>
</dbReference>
<reference evidence="10" key="1">
    <citation type="journal article" date="2019" name="Int. J. Syst. Evol. Microbiol.">
        <title>The Global Catalogue of Microorganisms (GCM) 10K type strain sequencing project: providing services to taxonomists for standard genome sequencing and annotation.</title>
        <authorList>
            <consortium name="The Broad Institute Genomics Platform"/>
            <consortium name="The Broad Institute Genome Sequencing Center for Infectious Disease"/>
            <person name="Wu L."/>
            <person name="Ma J."/>
        </authorList>
    </citation>
    <scope>NUCLEOTIDE SEQUENCE [LARGE SCALE GENOMIC DNA]</scope>
    <source>
        <strain evidence="10">CCUG 55074</strain>
    </source>
</reference>
<evidence type="ECO:0000313" key="10">
    <source>
        <dbReference type="Proteomes" id="UP001597216"/>
    </source>
</evidence>
<dbReference type="InterPro" id="IPR003661">
    <property type="entry name" value="HisK_dim/P_dom"/>
</dbReference>
<evidence type="ECO:0000259" key="7">
    <source>
        <dbReference type="PROSITE" id="PS50109"/>
    </source>
</evidence>
<dbReference type="SUPFAM" id="SSF52172">
    <property type="entry name" value="CheY-like"/>
    <property type="match status" value="1"/>
</dbReference>
<dbReference type="CDD" id="cd16922">
    <property type="entry name" value="HATPase_EvgS-ArcB-TorS-like"/>
    <property type="match status" value="1"/>
</dbReference>
<sequence length="704" mass="75034">MASSLPHGQAAVRRIIALAVVILAVVLAGGAGLMTYMAASADQAQVAEERALMSRRLDDLQGWLQQDASALASDEQAYAHLGRPDPDLAWADEALGARIARSGGDAALLVLDATDRPTYAWRGAGRAEIREVQALRQDLTPLLADLRAREAVNLKLTHTLAHDRAREPVSGSGLVRSAGVIHLAALATVATPGTRSGPAPIVMTAWRLDQNLLRRLEDQLHISRVRLVPADPTAHGARYPLTDVNGFVVGDLVWTPKQPGREMLARGMPVFAVMLSILIVSALALAARISAILREMAARDTALDRTMEELVRARDQANAASVAKSQFLANMSHEIRTPLNGILGMAQVMSREDLSEGQRDRLNVITGSGHTLLAVLNDVLDISKIEAGRLEIDNHEFDLGEALKSACAPFTALAAQKDVQLNLDLDPLALGLWWGDSTRLRQILTNLVSNAVKFTAEGHVTVSAEPIPGGLRFAVRDSGIGIPSDRLGDLFQKFSQVDATTTRRFGGTGLGLAICKELTELMGGRMWAASEAGQGSTFAFQLPLEKRADQVVDDVADTASAPRTGAIRILAAEDNPTNQLILKSLLEPFGVDLTVVGDGREAVEAFSLGPFDLILMDIQMPEMNGVEATAAIRAAEAAQDRAPTPILALSANVMSHQVREYLAAGMSGFVSKPIEAPKLLTAIDVALAEAEQQGVEDKGAARAA</sequence>
<dbReference type="InterPro" id="IPR004358">
    <property type="entry name" value="Sig_transdc_His_kin-like_C"/>
</dbReference>
<feature type="modified residue" description="4-aspartylphosphate" evidence="5">
    <location>
        <position position="617"/>
    </location>
</feature>
<evidence type="ECO:0000256" key="2">
    <source>
        <dbReference type="ARBA" id="ARBA00012438"/>
    </source>
</evidence>
<feature type="domain" description="Histidine kinase" evidence="7">
    <location>
        <begin position="330"/>
        <end position="546"/>
    </location>
</feature>
<comment type="catalytic activity">
    <reaction evidence="1">
        <text>ATP + protein L-histidine = ADP + protein N-phospho-L-histidine.</text>
        <dbReference type="EC" id="2.7.13.3"/>
    </reaction>
</comment>
<dbReference type="SMART" id="SM00448">
    <property type="entry name" value="REC"/>
    <property type="match status" value="1"/>
</dbReference>
<evidence type="ECO:0000256" key="4">
    <source>
        <dbReference type="ARBA" id="ARBA00023012"/>
    </source>
</evidence>
<dbReference type="Pfam" id="PF02518">
    <property type="entry name" value="HATPase_c"/>
    <property type="match status" value="1"/>
</dbReference>
<dbReference type="InterPro" id="IPR003594">
    <property type="entry name" value="HATPase_dom"/>
</dbReference>
<dbReference type="Pfam" id="PF00512">
    <property type="entry name" value="HisKA"/>
    <property type="match status" value="1"/>
</dbReference>
<dbReference type="Gene3D" id="3.40.50.2300">
    <property type="match status" value="1"/>
</dbReference>
<dbReference type="PROSITE" id="PS50110">
    <property type="entry name" value="RESPONSE_REGULATORY"/>
    <property type="match status" value="1"/>
</dbReference>
<dbReference type="PROSITE" id="PS50109">
    <property type="entry name" value="HIS_KIN"/>
    <property type="match status" value="1"/>
</dbReference>
<evidence type="ECO:0000259" key="8">
    <source>
        <dbReference type="PROSITE" id="PS50110"/>
    </source>
</evidence>
<dbReference type="EMBL" id="JBHTLQ010000080">
    <property type="protein sequence ID" value="MFD1192806.1"/>
    <property type="molecule type" value="Genomic_DNA"/>
</dbReference>
<feature type="transmembrane region" description="Helical" evidence="6">
    <location>
        <begin position="267"/>
        <end position="287"/>
    </location>
</feature>
<feature type="domain" description="Response regulatory" evidence="8">
    <location>
        <begin position="568"/>
        <end position="687"/>
    </location>
</feature>
<dbReference type="GO" id="GO:0005524">
    <property type="term" value="F:ATP binding"/>
    <property type="evidence" value="ECO:0007669"/>
    <property type="project" value="UniProtKB-KW"/>
</dbReference>